<evidence type="ECO:0000256" key="5">
    <source>
        <dbReference type="ARBA" id="ARBA00023187"/>
    </source>
</evidence>
<evidence type="ECO:0000256" key="3">
    <source>
        <dbReference type="ARBA" id="ARBA00022664"/>
    </source>
</evidence>
<evidence type="ECO:0000256" key="4">
    <source>
        <dbReference type="ARBA" id="ARBA00022728"/>
    </source>
</evidence>
<comment type="subcellular location">
    <subcellularLocation>
        <location evidence="1 7">Nucleus</location>
    </subcellularLocation>
</comment>
<dbReference type="OrthoDB" id="199717at2759"/>
<keyword evidence="4 7" id="KW-0747">Spliceosome</keyword>
<dbReference type="PANTHER" id="PTHR13264:SF5">
    <property type="entry name" value="PRE-MRNA-SPLICING FACTOR SYF2"/>
    <property type="match status" value="1"/>
</dbReference>
<evidence type="ECO:0000256" key="6">
    <source>
        <dbReference type="ARBA" id="ARBA00023242"/>
    </source>
</evidence>
<dbReference type="GO" id="GO:0000398">
    <property type="term" value="P:mRNA splicing, via spliceosome"/>
    <property type="evidence" value="ECO:0007669"/>
    <property type="project" value="UniProtKB-UniRule"/>
</dbReference>
<keyword evidence="6 7" id="KW-0539">Nucleus</keyword>
<protein>
    <recommendedName>
        <fullName evidence="7">Pre-mRNA-splicing factor SYF2</fullName>
    </recommendedName>
</protein>
<name>A0A177AQ97_9BILA</name>
<evidence type="ECO:0000256" key="2">
    <source>
        <dbReference type="ARBA" id="ARBA00010028"/>
    </source>
</evidence>
<dbReference type="Pfam" id="PF08231">
    <property type="entry name" value="SYF2"/>
    <property type="match status" value="1"/>
</dbReference>
<organism evidence="8 9">
    <name type="scientific">Intoshia linei</name>
    <dbReference type="NCBI Taxonomy" id="1819745"/>
    <lineage>
        <taxon>Eukaryota</taxon>
        <taxon>Metazoa</taxon>
        <taxon>Spiralia</taxon>
        <taxon>Lophotrochozoa</taxon>
        <taxon>Mesozoa</taxon>
        <taxon>Orthonectida</taxon>
        <taxon>Rhopaluridae</taxon>
        <taxon>Intoshia</taxon>
    </lineage>
</organism>
<keyword evidence="3 7" id="KW-0507">mRNA processing</keyword>
<gene>
    <name evidence="8" type="ORF">A3Q56_08100</name>
</gene>
<dbReference type="GO" id="GO:0071014">
    <property type="term" value="C:post-mRNA release spliceosomal complex"/>
    <property type="evidence" value="ECO:0007669"/>
    <property type="project" value="TreeGrafter"/>
</dbReference>
<accession>A0A177AQ97</accession>
<comment type="caution">
    <text evidence="8">The sequence shown here is derived from an EMBL/GenBank/DDBJ whole genome shotgun (WGS) entry which is preliminary data.</text>
</comment>
<dbReference type="GO" id="GO:0071013">
    <property type="term" value="C:catalytic step 2 spliceosome"/>
    <property type="evidence" value="ECO:0007669"/>
    <property type="project" value="TreeGrafter"/>
</dbReference>
<dbReference type="AlphaFoldDB" id="A0A177AQ97"/>
<comment type="similarity">
    <text evidence="2 7">Belongs to the SYF2 family.</text>
</comment>
<comment type="subunit">
    <text evidence="7">May be part of a spliceosome complex.</text>
</comment>
<sequence length="215" mass="25671">MSESQLERLRELRLKMNKARKMNHEAVIAEDKQSKLPRNWNFREQKRKKKIDEINFKKQCKEKGLDVDKSKMLLISADILDYEETKKLKKMQDSGFKDFAQATERSYRRNVSNMKPDLEAYEEKKQILGEAAYPDLFTLPVASILPDSSDAVDNMVKDLNKQIDKRSTYHRRRRYNPEETVDFINEKNRLLNKKMEYFYGKYTKETKENLERGTN</sequence>
<reference evidence="8 9" key="1">
    <citation type="submission" date="2016-04" db="EMBL/GenBank/DDBJ databases">
        <title>The genome of Intoshia linei affirms orthonectids as highly simplified spiralians.</title>
        <authorList>
            <person name="Mikhailov K.V."/>
            <person name="Slusarev G.S."/>
            <person name="Nikitin M.A."/>
            <person name="Logacheva M.D."/>
            <person name="Penin A."/>
            <person name="Aleoshin V."/>
            <person name="Panchin Y.V."/>
        </authorList>
    </citation>
    <scope>NUCLEOTIDE SEQUENCE [LARGE SCALE GENOMIC DNA]</scope>
    <source>
        <strain evidence="8">Intl2013</strain>
        <tissue evidence="8">Whole animal</tissue>
    </source>
</reference>
<proteinExistence type="inferred from homology"/>
<dbReference type="GO" id="GO:0000974">
    <property type="term" value="C:Prp19 complex"/>
    <property type="evidence" value="ECO:0007669"/>
    <property type="project" value="TreeGrafter"/>
</dbReference>
<dbReference type="EMBL" id="LWCA01002032">
    <property type="protein sequence ID" value="OAF64197.1"/>
    <property type="molecule type" value="Genomic_DNA"/>
</dbReference>
<dbReference type="PANTHER" id="PTHR13264">
    <property type="entry name" value="GCIP-INTERACTING PROTEIN P29"/>
    <property type="match status" value="1"/>
</dbReference>
<comment type="function">
    <text evidence="7">Involved in pre-mRNA splicing.</text>
</comment>
<feature type="non-terminal residue" evidence="8">
    <location>
        <position position="215"/>
    </location>
</feature>
<evidence type="ECO:0000256" key="1">
    <source>
        <dbReference type="ARBA" id="ARBA00004123"/>
    </source>
</evidence>
<dbReference type="InterPro" id="IPR013260">
    <property type="entry name" value="mRNA_splic_SYF2"/>
</dbReference>
<dbReference type="Proteomes" id="UP000078046">
    <property type="component" value="Unassembled WGS sequence"/>
</dbReference>
<keyword evidence="5 7" id="KW-0508">mRNA splicing</keyword>
<keyword evidence="9" id="KW-1185">Reference proteome</keyword>
<evidence type="ECO:0000313" key="9">
    <source>
        <dbReference type="Proteomes" id="UP000078046"/>
    </source>
</evidence>
<evidence type="ECO:0000256" key="7">
    <source>
        <dbReference type="RuleBase" id="RU367148"/>
    </source>
</evidence>
<evidence type="ECO:0000313" key="8">
    <source>
        <dbReference type="EMBL" id="OAF64197.1"/>
    </source>
</evidence>